<evidence type="ECO:0000313" key="1">
    <source>
        <dbReference type="EMBL" id="EAT77374.1"/>
    </source>
</evidence>
<reference evidence="2" key="1">
    <citation type="journal article" date="2007" name="Plant Cell">
        <title>Dothideomycete-plant interactions illuminated by genome sequencing and EST analysis of the wheat pathogen Stagonospora nodorum.</title>
        <authorList>
            <person name="Hane J.K."/>
            <person name="Lowe R.G."/>
            <person name="Solomon P.S."/>
            <person name="Tan K.C."/>
            <person name="Schoch C.L."/>
            <person name="Spatafora J.W."/>
            <person name="Crous P.W."/>
            <person name="Kodira C."/>
            <person name="Birren B.W."/>
            <person name="Galagan J.E."/>
            <person name="Torriani S.F."/>
            <person name="McDonald B.A."/>
            <person name="Oliver R.P."/>
        </authorList>
    </citation>
    <scope>NUCLEOTIDE SEQUENCE [LARGE SCALE GENOMIC DNA]</scope>
    <source>
        <strain evidence="2">SN15 / ATCC MYA-4574 / FGSC 10173</strain>
    </source>
</reference>
<protein>
    <submittedName>
        <fullName evidence="1">Uncharacterized protein</fullName>
    </submittedName>
</protein>
<organism evidence="1 2">
    <name type="scientific">Phaeosphaeria nodorum (strain SN15 / ATCC MYA-4574 / FGSC 10173)</name>
    <name type="common">Glume blotch fungus</name>
    <name type="synonym">Parastagonospora nodorum</name>
    <dbReference type="NCBI Taxonomy" id="321614"/>
    <lineage>
        <taxon>Eukaryota</taxon>
        <taxon>Fungi</taxon>
        <taxon>Dikarya</taxon>
        <taxon>Ascomycota</taxon>
        <taxon>Pezizomycotina</taxon>
        <taxon>Dothideomycetes</taxon>
        <taxon>Pleosporomycetidae</taxon>
        <taxon>Pleosporales</taxon>
        <taxon>Pleosporineae</taxon>
        <taxon>Phaeosphaeriaceae</taxon>
        <taxon>Parastagonospora</taxon>
    </lineage>
</organism>
<dbReference type="Proteomes" id="UP000001055">
    <property type="component" value="Unassembled WGS sequence"/>
</dbReference>
<gene>
    <name evidence="1" type="ORF">SNOG_15149</name>
</gene>
<proteinExistence type="predicted"/>
<accession>Q0TZ22</accession>
<dbReference type="EMBL" id="CH445360">
    <property type="protein sequence ID" value="EAT77374.1"/>
    <property type="molecule type" value="Genomic_DNA"/>
</dbReference>
<dbReference type="RefSeq" id="XP_001805312.1">
    <property type="nucleotide sequence ID" value="XM_001805260.1"/>
</dbReference>
<dbReference type="AlphaFoldDB" id="Q0TZ22"/>
<dbReference type="KEGG" id="pno:SNOG_15149"/>
<dbReference type="HOGENOM" id="CLU_3160187_0_0_1"/>
<dbReference type="GeneID" id="5982240"/>
<name>Q0TZ22_PHANO</name>
<dbReference type="InParanoid" id="Q0TZ22"/>
<sequence length="48" mass="5297">MHSAITQLAAFAFSTVMNTLSSPSYASIMEKWERKEIGNDEEVAMVSS</sequence>
<evidence type="ECO:0000313" key="2">
    <source>
        <dbReference type="Proteomes" id="UP000001055"/>
    </source>
</evidence>